<gene>
    <name evidence="2" type="primary">Necator_chrI.g1521</name>
    <name evidence="2" type="ORF">RB195_005395</name>
</gene>
<keyword evidence="3" id="KW-1185">Reference proteome</keyword>
<name>A0ABR1BPF6_NECAM</name>
<reference evidence="2 3" key="1">
    <citation type="submission" date="2023-08" db="EMBL/GenBank/DDBJ databases">
        <title>A Necator americanus chromosomal reference genome.</title>
        <authorList>
            <person name="Ilik V."/>
            <person name="Petrzelkova K.J."/>
            <person name="Pardy F."/>
            <person name="Fuh T."/>
            <person name="Niatou-Singa F.S."/>
            <person name="Gouil Q."/>
            <person name="Baker L."/>
            <person name="Ritchie M.E."/>
            <person name="Jex A.R."/>
            <person name="Gazzola D."/>
            <person name="Li H."/>
            <person name="Toshio Fujiwara R."/>
            <person name="Zhan B."/>
            <person name="Aroian R.V."/>
            <person name="Pafco B."/>
            <person name="Schwarz E.M."/>
        </authorList>
    </citation>
    <scope>NUCLEOTIDE SEQUENCE [LARGE SCALE GENOMIC DNA]</scope>
    <source>
        <strain evidence="2 3">Aroian</strain>
        <tissue evidence="2">Whole animal</tissue>
    </source>
</reference>
<protein>
    <submittedName>
        <fullName evidence="2">Uncharacterized protein</fullName>
    </submittedName>
</protein>
<dbReference type="EMBL" id="JAVFWL010000001">
    <property type="protein sequence ID" value="KAK6727681.1"/>
    <property type="molecule type" value="Genomic_DNA"/>
</dbReference>
<evidence type="ECO:0000313" key="2">
    <source>
        <dbReference type="EMBL" id="KAK6727681.1"/>
    </source>
</evidence>
<feature type="region of interest" description="Disordered" evidence="1">
    <location>
        <begin position="36"/>
        <end position="55"/>
    </location>
</feature>
<dbReference type="Proteomes" id="UP001303046">
    <property type="component" value="Unassembled WGS sequence"/>
</dbReference>
<evidence type="ECO:0000313" key="3">
    <source>
        <dbReference type="Proteomes" id="UP001303046"/>
    </source>
</evidence>
<accession>A0ABR1BPF6</accession>
<comment type="caution">
    <text evidence="2">The sequence shown here is derived from an EMBL/GenBank/DDBJ whole genome shotgun (WGS) entry which is preliminary data.</text>
</comment>
<proteinExistence type="predicted"/>
<organism evidence="2 3">
    <name type="scientific">Necator americanus</name>
    <name type="common">Human hookworm</name>
    <dbReference type="NCBI Taxonomy" id="51031"/>
    <lineage>
        <taxon>Eukaryota</taxon>
        <taxon>Metazoa</taxon>
        <taxon>Ecdysozoa</taxon>
        <taxon>Nematoda</taxon>
        <taxon>Chromadorea</taxon>
        <taxon>Rhabditida</taxon>
        <taxon>Rhabditina</taxon>
        <taxon>Rhabditomorpha</taxon>
        <taxon>Strongyloidea</taxon>
        <taxon>Ancylostomatidae</taxon>
        <taxon>Bunostominae</taxon>
        <taxon>Necator</taxon>
    </lineage>
</organism>
<evidence type="ECO:0000256" key="1">
    <source>
        <dbReference type="SAM" id="MobiDB-lite"/>
    </source>
</evidence>
<sequence>MVPPRRENSSLHSIALSNDNPLIIAMGAAYARPAEMDGRTLGRPPPPPPHQRSHIHRHMHDNRCITHTHHDEGMITGGY</sequence>